<gene>
    <name evidence="1" type="ORF">OCTVUL_1B013121</name>
</gene>
<protein>
    <submittedName>
        <fullName evidence="1">Uncharacterized protein</fullName>
    </submittedName>
</protein>
<organism evidence="1 2">
    <name type="scientific">Octopus vulgaris</name>
    <name type="common">Common octopus</name>
    <dbReference type="NCBI Taxonomy" id="6645"/>
    <lineage>
        <taxon>Eukaryota</taxon>
        <taxon>Metazoa</taxon>
        <taxon>Spiralia</taxon>
        <taxon>Lophotrochozoa</taxon>
        <taxon>Mollusca</taxon>
        <taxon>Cephalopoda</taxon>
        <taxon>Coleoidea</taxon>
        <taxon>Octopodiformes</taxon>
        <taxon>Octopoda</taxon>
        <taxon>Incirrata</taxon>
        <taxon>Octopodidae</taxon>
        <taxon>Octopus</taxon>
    </lineage>
</organism>
<name>A0AA36F7D4_OCTVU</name>
<evidence type="ECO:0000313" key="2">
    <source>
        <dbReference type="Proteomes" id="UP001162480"/>
    </source>
</evidence>
<dbReference type="AlphaFoldDB" id="A0AA36F7D4"/>
<reference evidence="1" key="1">
    <citation type="submission" date="2023-08" db="EMBL/GenBank/DDBJ databases">
        <authorList>
            <person name="Alioto T."/>
            <person name="Alioto T."/>
            <person name="Gomez Garrido J."/>
        </authorList>
    </citation>
    <scope>NUCLEOTIDE SEQUENCE</scope>
</reference>
<keyword evidence="2" id="KW-1185">Reference proteome</keyword>
<accession>A0AA36F7D4</accession>
<sequence>MYLATGTSLNLPINTGTSLNLPINTGTSLNLPISTGELLMAVNGGDGGSRAAADDDDDDIVSDDASAFCFFAPTLIGLFFYDGAVSEPEWSRVYAIGPPSSRLR</sequence>
<proteinExistence type="predicted"/>
<dbReference type="Proteomes" id="UP001162480">
    <property type="component" value="Chromosome 10"/>
</dbReference>
<evidence type="ECO:0000313" key="1">
    <source>
        <dbReference type="EMBL" id="CAI9728556.1"/>
    </source>
</evidence>
<dbReference type="EMBL" id="OX597823">
    <property type="protein sequence ID" value="CAI9728556.1"/>
    <property type="molecule type" value="Genomic_DNA"/>
</dbReference>